<keyword evidence="2" id="KW-1133">Transmembrane helix</keyword>
<keyword evidence="2" id="KW-0472">Membrane</keyword>
<dbReference type="InterPro" id="IPR016032">
    <property type="entry name" value="Sig_transdc_resp-reg_C-effctor"/>
</dbReference>
<evidence type="ECO:0000313" key="4">
    <source>
        <dbReference type="Proteomes" id="UP000286402"/>
    </source>
</evidence>
<keyword evidence="1" id="KW-0175">Coiled coil</keyword>
<evidence type="ECO:0000256" key="1">
    <source>
        <dbReference type="SAM" id="Coils"/>
    </source>
</evidence>
<name>A0A420FDM2_9SPHI</name>
<reference evidence="3 4" key="1">
    <citation type="submission" date="2016-07" db="EMBL/GenBank/DDBJ databases">
        <title>Genome analysis of Sphingobacterium siyangense T12B17.</title>
        <authorList>
            <person name="Xu D."/>
            <person name="Su Y."/>
            <person name="Zheng S."/>
        </authorList>
    </citation>
    <scope>NUCLEOTIDE SEQUENCE [LARGE SCALE GENOMIC DNA]</scope>
    <source>
        <strain evidence="3 4">T12B17</strain>
    </source>
</reference>
<dbReference type="SUPFAM" id="SSF46894">
    <property type="entry name" value="C-terminal effector domain of the bipartite response regulators"/>
    <property type="match status" value="1"/>
</dbReference>
<dbReference type="EMBL" id="MCAQ01000029">
    <property type="protein sequence ID" value="RKF30975.1"/>
    <property type="molecule type" value="Genomic_DNA"/>
</dbReference>
<proteinExistence type="predicted"/>
<protein>
    <recommendedName>
        <fullName evidence="5">HTH luxR-type domain-containing protein</fullName>
    </recommendedName>
</protein>
<evidence type="ECO:0000256" key="2">
    <source>
        <dbReference type="SAM" id="Phobius"/>
    </source>
</evidence>
<dbReference type="GO" id="GO:0006355">
    <property type="term" value="P:regulation of DNA-templated transcription"/>
    <property type="evidence" value="ECO:0007669"/>
    <property type="project" value="InterPro"/>
</dbReference>
<keyword evidence="2" id="KW-0812">Transmembrane</keyword>
<comment type="caution">
    <text evidence="3">The sequence shown here is derived from an EMBL/GenBank/DDBJ whole genome shotgun (WGS) entry which is preliminary data.</text>
</comment>
<feature type="transmembrane region" description="Helical" evidence="2">
    <location>
        <begin position="104"/>
        <end position="124"/>
    </location>
</feature>
<dbReference type="Proteomes" id="UP000286402">
    <property type="component" value="Unassembled WGS sequence"/>
</dbReference>
<dbReference type="GO" id="GO:0003677">
    <property type="term" value="F:DNA binding"/>
    <property type="evidence" value="ECO:0007669"/>
    <property type="project" value="InterPro"/>
</dbReference>
<organism evidence="3 4">
    <name type="scientific">Sphingobacterium siyangense</name>
    <dbReference type="NCBI Taxonomy" id="459529"/>
    <lineage>
        <taxon>Bacteria</taxon>
        <taxon>Pseudomonadati</taxon>
        <taxon>Bacteroidota</taxon>
        <taxon>Sphingobacteriia</taxon>
        <taxon>Sphingobacteriales</taxon>
        <taxon>Sphingobacteriaceae</taxon>
        <taxon>Sphingobacterium</taxon>
    </lineage>
</organism>
<feature type="coiled-coil region" evidence="1">
    <location>
        <begin position="128"/>
        <end position="180"/>
    </location>
</feature>
<accession>A0A420FDM2</accession>
<evidence type="ECO:0000313" key="3">
    <source>
        <dbReference type="EMBL" id="RKF30975.1"/>
    </source>
</evidence>
<keyword evidence="4" id="KW-1185">Reference proteome</keyword>
<evidence type="ECO:0008006" key="5">
    <source>
        <dbReference type="Google" id="ProtNLM"/>
    </source>
</evidence>
<dbReference type="AlphaFoldDB" id="A0A420FDM2"/>
<gene>
    <name evidence="3" type="ORF">BCY89_18815</name>
</gene>
<sequence>MKGLIMVKGLFFNQKISRDITRSGYIPVYAIKMKKKLFYSLERTYLGKAYVTPLLHVTYQWRTKGLLGSGTKDIQLSQNGQGTEIVEVLNTIERDLKHRQYHSIFWGSMSVLLFLMILTLSFFFRIKHKAQTDECIKLRMRNEDLENRLNGELDYQKDDRMKLLSQIQVLQSQNEQMQKAALFDALQIERKNKLLDHLKVVLVETEGNENAGVFERMIKDELRFDEVTGQPIREFQAINPDFFLKLRLLSENKITALELKHCAYMYLQHSTLDIATAFHIEPKSVRVTKYRIKQKLKLEKEVDLEAYLQSLV</sequence>